<dbReference type="SUPFAM" id="SSF51126">
    <property type="entry name" value="Pectin lyase-like"/>
    <property type="match status" value="1"/>
</dbReference>
<dbReference type="InterPro" id="IPR013783">
    <property type="entry name" value="Ig-like_fold"/>
</dbReference>
<evidence type="ECO:0000256" key="1">
    <source>
        <dbReference type="ARBA" id="ARBA00022729"/>
    </source>
</evidence>
<name>A0A921NZT3_9GAMM</name>
<keyword evidence="5" id="KW-1185">Reference proteome</keyword>
<gene>
    <name evidence="4" type="ORF">CR938_14225</name>
</gene>
<evidence type="ECO:0000313" key="5">
    <source>
        <dbReference type="Proteomes" id="UP000717981"/>
    </source>
</evidence>
<dbReference type="Gene3D" id="2.60.40.10">
    <property type="entry name" value="Immunoglobulins"/>
    <property type="match status" value="1"/>
</dbReference>
<protein>
    <recommendedName>
        <fullName evidence="3">FixG C-terminal immunoglobulin-like domain-containing protein</fullName>
    </recommendedName>
</protein>
<keyword evidence="1" id="KW-0732">Signal</keyword>
<dbReference type="Proteomes" id="UP000717981">
    <property type="component" value="Unassembled WGS sequence"/>
</dbReference>
<dbReference type="NCBIfam" id="TIGR02601">
    <property type="entry name" value="autotrns_rpt"/>
    <property type="match status" value="1"/>
</dbReference>
<evidence type="ECO:0000313" key="4">
    <source>
        <dbReference type="EMBL" id="KAF1684306.1"/>
    </source>
</evidence>
<sequence length="489" mass="51078">MIAEVLRDRNALYQQLDDGRIENHYTLKLANKSQRPQVYRISLEPAGAGLQLAGRTAVAAGPAAGGPVPAFNPCPDPAMDCIVSLAEDQQEVLPPVQSTGALVFRGVGTLDLQGGYRFAGGTRVEGGVLRVSSMPGAPGLVPNVHVGPQGRLAVFGDVRGNADNHGAVDLWETVHGDLANAGTVYAPGMHYGTSMRIGGDVSQSAEGTLEFALLPPEWEQIAAPLHVDGQARLAGTRALLPYADAWGPYAPPSIGTHWILHAERGISGRFDTWEARSMFIEGTPRYEAQDLWLDLTHVELDQAMQAGGASPLAVAAAANVQAALDGAPGLLGPIAPPLGLDDPRRAERAFESLAGHAHAGLEARLHWHLAAAGRLDAQLARLSHAPQPLAWSAAGPGTPGILAGSGPWLGPRLLAGVAAAHGPAHLPFAAGGGVAWGRTSLAAAHLHYRGDAWHATTQLGAGRTWLQLQRPLDTGDGRPHLARSRRAAA</sequence>
<dbReference type="InterPro" id="IPR013425">
    <property type="entry name" value="Autotrns_rpt"/>
</dbReference>
<dbReference type="InterPro" id="IPR032879">
    <property type="entry name" value="FixG_C"/>
</dbReference>
<organism evidence="4 5">
    <name type="scientific">Pseudoxanthomonas taiwanensis</name>
    <dbReference type="NCBI Taxonomy" id="176598"/>
    <lineage>
        <taxon>Bacteria</taxon>
        <taxon>Pseudomonadati</taxon>
        <taxon>Pseudomonadota</taxon>
        <taxon>Gammaproteobacteria</taxon>
        <taxon>Lysobacterales</taxon>
        <taxon>Lysobacteraceae</taxon>
        <taxon>Pseudoxanthomonas</taxon>
    </lineage>
</organism>
<accession>A0A921NZT3</accession>
<dbReference type="EMBL" id="PDWK01000136">
    <property type="protein sequence ID" value="KAF1684306.1"/>
    <property type="molecule type" value="Genomic_DNA"/>
</dbReference>
<dbReference type="InterPro" id="IPR011050">
    <property type="entry name" value="Pectin_lyase_fold/virulence"/>
</dbReference>
<evidence type="ECO:0000256" key="2">
    <source>
        <dbReference type="SAM" id="MobiDB-lite"/>
    </source>
</evidence>
<dbReference type="AlphaFoldDB" id="A0A921NZT3"/>
<reference evidence="4" key="1">
    <citation type="submission" date="2017-10" db="EMBL/GenBank/DDBJ databases">
        <title>Whole genome sequencing of members of genus Pseudoxanthomonas.</title>
        <authorList>
            <person name="Kumar S."/>
            <person name="Bansal K."/>
            <person name="Kaur A."/>
            <person name="Patil P."/>
            <person name="Sharma S."/>
            <person name="Patil P.B."/>
        </authorList>
    </citation>
    <scope>NUCLEOTIDE SEQUENCE</scope>
    <source>
        <strain evidence="4">DSM 22914</strain>
    </source>
</reference>
<feature type="domain" description="FixG C-terminal immunoglobulin-like" evidence="3">
    <location>
        <begin position="3"/>
        <end position="62"/>
    </location>
</feature>
<proteinExistence type="predicted"/>
<feature type="region of interest" description="Disordered" evidence="2">
    <location>
        <begin position="470"/>
        <end position="489"/>
    </location>
</feature>
<dbReference type="Pfam" id="PF11614">
    <property type="entry name" value="FixG_C"/>
    <property type="match status" value="1"/>
</dbReference>
<evidence type="ECO:0000259" key="3">
    <source>
        <dbReference type="Pfam" id="PF11614"/>
    </source>
</evidence>
<comment type="caution">
    <text evidence="4">The sequence shown here is derived from an EMBL/GenBank/DDBJ whole genome shotgun (WGS) entry which is preliminary data.</text>
</comment>
<feature type="compositionally biased region" description="Basic residues" evidence="2">
    <location>
        <begin position="480"/>
        <end position="489"/>
    </location>
</feature>